<name>A0A1H3M233_9PSEU</name>
<dbReference type="RefSeq" id="WP_091294012.1">
    <property type="nucleotide sequence ID" value="NZ_FNON01000006.1"/>
</dbReference>
<feature type="region of interest" description="Disordered" evidence="1">
    <location>
        <begin position="124"/>
        <end position="147"/>
    </location>
</feature>
<evidence type="ECO:0000256" key="2">
    <source>
        <dbReference type="SAM" id="SignalP"/>
    </source>
</evidence>
<evidence type="ECO:0000256" key="1">
    <source>
        <dbReference type="SAM" id="MobiDB-lite"/>
    </source>
</evidence>
<feature type="chain" id="PRO_5011610152" evidence="2">
    <location>
        <begin position="26"/>
        <end position="169"/>
    </location>
</feature>
<evidence type="ECO:0000313" key="4">
    <source>
        <dbReference type="Proteomes" id="UP000199515"/>
    </source>
</evidence>
<sequence length="169" mass="17334">MRIKNIAVAGIAAGFLALTAGTAFATTDHAAPPAVGKATIWMSTHKAEPGQDGILLDAACLGGHLSFIQSKALAITGVGQTGDVVHHRVRVLDVDPGRYSVDVTCAFPGEQPKVAVSTTFRVLPKSEKPEPEPTKPAETKKPVVQAKAPVKQVVKVPTGAPQTGGGATA</sequence>
<keyword evidence="4" id="KW-1185">Reference proteome</keyword>
<protein>
    <submittedName>
        <fullName evidence="3">Uncharacterized protein</fullName>
    </submittedName>
</protein>
<accession>A0A1H3M233</accession>
<evidence type="ECO:0000313" key="3">
    <source>
        <dbReference type="EMBL" id="SDY70761.1"/>
    </source>
</evidence>
<proteinExistence type="predicted"/>
<keyword evidence="2" id="KW-0732">Signal</keyword>
<gene>
    <name evidence="3" type="ORF">SAMN05421504_106461</name>
</gene>
<dbReference type="AlphaFoldDB" id="A0A1H3M233"/>
<dbReference type="EMBL" id="FNON01000006">
    <property type="protein sequence ID" value="SDY70761.1"/>
    <property type="molecule type" value="Genomic_DNA"/>
</dbReference>
<dbReference type="STRING" id="589385.SAMN05421504_106461"/>
<dbReference type="Proteomes" id="UP000199515">
    <property type="component" value="Unassembled WGS sequence"/>
</dbReference>
<reference evidence="3 4" key="1">
    <citation type="submission" date="2016-10" db="EMBL/GenBank/DDBJ databases">
        <authorList>
            <person name="de Groot N.N."/>
        </authorList>
    </citation>
    <scope>NUCLEOTIDE SEQUENCE [LARGE SCALE GENOMIC DNA]</scope>
    <source>
        <strain evidence="3 4">CPCC 202699</strain>
    </source>
</reference>
<feature type="compositionally biased region" description="Basic and acidic residues" evidence="1">
    <location>
        <begin position="124"/>
        <end position="141"/>
    </location>
</feature>
<feature type="signal peptide" evidence="2">
    <location>
        <begin position="1"/>
        <end position="25"/>
    </location>
</feature>
<organism evidence="3 4">
    <name type="scientific">Amycolatopsis xylanica</name>
    <dbReference type="NCBI Taxonomy" id="589385"/>
    <lineage>
        <taxon>Bacteria</taxon>
        <taxon>Bacillati</taxon>
        <taxon>Actinomycetota</taxon>
        <taxon>Actinomycetes</taxon>
        <taxon>Pseudonocardiales</taxon>
        <taxon>Pseudonocardiaceae</taxon>
        <taxon>Amycolatopsis</taxon>
    </lineage>
</organism>